<dbReference type="EMBL" id="CP072011">
    <property type="protein sequence ID" value="QTH15026.1"/>
    <property type="molecule type" value="Genomic_DNA"/>
</dbReference>
<accession>A0A8B6USZ9</accession>
<protein>
    <submittedName>
        <fullName evidence="1">Uncharacterized protein</fullName>
    </submittedName>
</protein>
<name>A0A8B6USZ9_9PSED</name>
<organism evidence="1 2">
    <name type="scientific">Pseudomonas corrugata</name>
    <dbReference type="NCBI Taxonomy" id="47879"/>
    <lineage>
        <taxon>Bacteria</taxon>
        <taxon>Pseudomonadati</taxon>
        <taxon>Pseudomonadota</taxon>
        <taxon>Gammaproteobacteria</taxon>
        <taxon>Pseudomonadales</taxon>
        <taxon>Pseudomonadaceae</taxon>
        <taxon>Pseudomonas</taxon>
    </lineage>
</organism>
<dbReference type="Pfam" id="PF20212">
    <property type="entry name" value="DUF6572"/>
    <property type="match status" value="1"/>
</dbReference>
<evidence type="ECO:0000313" key="2">
    <source>
        <dbReference type="Proteomes" id="UP000663914"/>
    </source>
</evidence>
<dbReference type="AlphaFoldDB" id="A0A8B6USZ9"/>
<reference evidence="1" key="2">
    <citation type="submission" date="2021-03" db="EMBL/GenBank/DDBJ databases">
        <authorList>
            <person name="Valentovich L.N."/>
            <person name="Akhremchuk A.E."/>
            <person name="Miamin V.E."/>
        </authorList>
    </citation>
    <scope>NUCLEOTIDE SEQUENCE</scope>
    <source>
        <strain evidence="1">3prime</strain>
    </source>
</reference>
<dbReference type="InterPro" id="IPR046702">
    <property type="entry name" value="DUF6572"/>
</dbReference>
<dbReference type="RefSeq" id="WP_055137759.1">
    <property type="nucleotide sequence ID" value="NZ_CP072011.1"/>
</dbReference>
<reference evidence="1" key="1">
    <citation type="book" date="2019" name="MICROBIAL BIOTECHNOLOGY" publisher="Unknown Publisher">
        <title>Optimization of recombineering for directed mutagenesis of bacteria Pseudomonas corrugata 3'.</title>
        <authorList>
            <person name="Buinitskaja S.V."/>
            <person name="Pilipenok N."/>
            <person name="Valentovich L.N."/>
        </authorList>
    </citation>
    <scope>NUCLEOTIDE SEQUENCE</scope>
    <source>
        <strain evidence="1">3prime</strain>
    </source>
</reference>
<dbReference type="Proteomes" id="UP000663914">
    <property type="component" value="Chromosome"/>
</dbReference>
<sequence length="107" mass="11849">MSIEQTDVIDAIGVDKETGEVVLTISDHLEWDDAHLLLLQEKINLYIGFVEAGELEDAYPNARGRKISINVVCKYSPNLRAKGFLSRVGPIVEQAGVKFSFQVSDVD</sequence>
<proteinExistence type="predicted"/>
<evidence type="ECO:0000313" key="1">
    <source>
        <dbReference type="EMBL" id="QTH15026.1"/>
    </source>
</evidence>
<gene>
    <name evidence="1" type="ORF">C4C32_03705</name>
</gene>